<sequence length="122" mass="13886">MGTVILFYYLLCNGSDCAVVPFEVTREAAAIVSCESGDGHNYGTYSRHARSATQDGGLFQFNDATYEWLQGRTHADTDTPANQYDAFRRLWQDGRGWKHWRASQACWSQWLVINEEGVAVWQ</sequence>
<protein>
    <submittedName>
        <fullName evidence="1">Uncharacterized protein</fullName>
    </submittedName>
</protein>
<proteinExistence type="predicted"/>
<accession>A0A6J5NT88</accession>
<dbReference type="Gene3D" id="1.10.530.10">
    <property type="match status" value="1"/>
</dbReference>
<dbReference type="EMBL" id="LR796678">
    <property type="protein sequence ID" value="CAB4158404.1"/>
    <property type="molecule type" value="Genomic_DNA"/>
</dbReference>
<name>A0A6J5NT88_9CAUD</name>
<evidence type="ECO:0000313" key="1">
    <source>
        <dbReference type="EMBL" id="CAB4158404.1"/>
    </source>
</evidence>
<organism evidence="1">
    <name type="scientific">uncultured Caudovirales phage</name>
    <dbReference type="NCBI Taxonomy" id="2100421"/>
    <lineage>
        <taxon>Viruses</taxon>
        <taxon>Duplodnaviria</taxon>
        <taxon>Heunggongvirae</taxon>
        <taxon>Uroviricota</taxon>
        <taxon>Caudoviricetes</taxon>
        <taxon>Peduoviridae</taxon>
        <taxon>Maltschvirus</taxon>
        <taxon>Maltschvirus maltsch</taxon>
    </lineage>
</organism>
<gene>
    <name evidence="1" type="ORF">UFOVP698_9</name>
</gene>
<reference evidence="1" key="1">
    <citation type="submission" date="2020-04" db="EMBL/GenBank/DDBJ databases">
        <authorList>
            <person name="Chiriac C."/>
            <person name="Salcher M."/>
            <person name="Ghai R."/>
            <person name="Kavagutti S V."/>
        </authorList>
    </citation>
    <scope>NUCLEOTIDE SEQUENCE</scope>
</reference>